<dbReference type="InterPro" id="IPR008719">
    <property type="entry name" value="N2O_reductase_NosL"/>
</dbReference>
<accession>A0A512AZA0</accession>
<dbReference type="Proteomes" id="UP000321532">
    <property type="component" value="Unassembled WGS sequence"/>
</dbReference>
<organism evidence="2 3">
    <name type="scientific">Adhaeribacter aerolatus</name>
    <dbReference type="NCBI Taxonomy" id="670289"/>
    <lineage>
        <taxon>Bacteria</taxon>
        <taxon>Pseudomonadati</taxon>
        <taxon>Bacteroidota</taxon>
        <taxon>Cytophagia</taxon>
        <taxon>Cytophagales</taxon>
        <taxon>Hymenobacteraceae</taxon>
        <taxon>Adhaeribacter</taxon>
    </lineage>
</organism>
<evidence type="ECO:0008006" key="4">
    <source>
        <dbReference type="Google" id="ProtNLM"/>
    </source>
</evidence>
<dbReference type="PANTHER" id="PTHR41247:SF1">
    <property type="entry name" value="HTH-TYPE TRANSCRIPTIONAL REPRESSOR YCNK"/>
    <property type="match status" value="1"/>
</dbReference>
<feature type="transmembrane region" description="Helical" evidence="1">
    <location>
        <begin position="7"/>
        <end position="27"/>
    </location>
</feature>
<dbReference type="EMBL" id="BJYS01000019">
    <property type="protein sequence ID" value="GEO05026.1"/>
    <property type="molecule type" value="Genomic_DNA"/>
</dbReference>
<dbReference type="AlphaFoldDB" id="A0A512AZA0"/>
<evidence type="ECO:0000313" key="3">
    <source>
        <dbReference type="Proteomes" id="UP000321532"/>
    </source>
</evidence>
<name>A0A512AZA0_9BACT</name>
<dbReference type="PANTHER" id="PTHR41247">
    <property type="entry name" value="HTH-TYPE TRANSCRIPTIONAL REPRESSOR YCNK"/>
    <property type="match status" value="1"/>
</dbReference>
<proteinExistence type="predicted"/>
<evidence type="ECO:0000256" key="1">
    <source>
        <dbReference type="SAM" id="Phobius"/>
    </source>
</evidence>
<dbReference type="RefSeq" id="WP_246151022.1">
    <property type="nucleotide sequence ID" value="NZ_BJYS01000019.1"/>
</dbReference>
<protein>
    <recommendedName>
        <fullName evidence="4">Copper chaperone NosL</fullName>
    </recommendedName>
</protein>
<dbReference type="SUPFAM" id="SSF160387">
    <property type="entry name" value="NosL/MerB-like"/>
    <property type="match status" value="1"/>
</dbReference>
<keyword evidence="1" id="KW-0812">Transmembrane</keyword>
<feature type="transmembrane region" description="Helical" evidence="1">
    <location>
        <begin position="167"/>
        <end position="187"/>
    </location>
</feature>
<comment type="caution">
    <text evidence="2">The sequence shown here is derived from an EMBL/GenBank/DDBJ whole genome shotgun (WGS) entry which is preliminary data.</text>
</comment>
<keyword evidence="3" id="KW-1185">Reference proteome</keyword>
<reference evidence="2 3" key="1">
    <citation type="submission" date="2019-07" db="EMBL/GenBank/DDBJ databases">
        <title>Whole genome shotgun sequence of Adhaeribacter aerolatus NBRC 106133.</title>
        <authorList>
            <person name="Hosoyama A."/>
            <person name="Uohara A."/>
            <person name="Ohji S."/>
            <person name="Ichikawa N."/>
        </authorList>
    </citation>
    <scope>NUCLEOTIDE SEQUENCE [LARGE SCALE GENOMIC DNA]</scope>
    <source>
        <strain evidence="2 3">NBRC 106133</strain>
    </source>
</reference>
<dbReference type="Pfam" id="PF05573">
    <property type="entry name" value="NosL"/>
    <property type="match status" value="1"/>
</dbReference>
<gene>
    <name evidence="2" type="ORF">AAE02nite_26900</name>
</gene>
<evidence type="ECO:0000313" key="2">
    <source>
        <dbReference type="EMBL" id="GEO05026.1"/>
    </source>
</evidence>
<sequence>MKKTSTILLLLSSAFLAAIFFVPLWHIRLEAPQYPGGLDMYIWIHQITGTDEFTLQNINILNHYVGMEAIKPGSFVELNIMPYVLMGLILLSVGVLFWRNRKALVAYTALLIIAGTVGLADFYYWIQEFGNNLSPLAPIKVPGMTYSPPFLGIKTLLNITASSFPDFGGYFFGIAVLLLFLAIYFAFKKETKSETLPLTSFGKISAVTTSLLLFSCSVEPQPIAYGSDSCDHCRMTISDNRYGAELVTSKGKAFKFDSAECLAAYVNEQKNTEAALLLVTDYNRPGEFVNAAEAIFLQSEQQPSPMGLNLTAFADQNTAAEIAREKSGQLLHWAEVLQLAAGQAKQMM</sequence>
<keyword evidence="1" id="KW-0472">Membrane</keyword>
<feature type="transmembrane region" description="Helical" evidence="1">
    <location>
        <begin position="105"/>
        <end position="126"/>
    </location>
</feature>
<feature type="transmembrane region" description="Helical" evidence="1">
    <location>
        <begin position="80"/>
        <end position="98"/>
    </location>
</feature>
<keyword evidence="1" id="KW-1133">Transmembrane helix</keyword>